<feature type="domain" description="HTH LytTR-type" evidence="1">
    <location>
        <begin position="44"/>
        <end position="147"/>
    </location>
</feature>
<dbReference type="GO" id="GO:0000156">
    <property type="term" value="F:phosphorelay response regulator activity"/>
    <property type="evidence" value="ECO:0007669"/>
    <property type="project" value="InterPro"/>
</dbReference>
<proteinExistence type="predicted"/>
<dbReference type="Gene3D" id="2.40.50.1020">
    <property type="entry name" value="LytTr DNA-binding domain"/>
    <property type="match status" value="1"/>
</dbReference>
<reference evidence="2" key="2">
    <citation type="submission" date="2021-09" db="EMBL/GenBank/DDBJ databases">
        <authorList>
            <person name="Gilroy R."/>
        </authorList>
    </citation>
    <scope>NUCLEOTIDE SEQUENCE</scope>
    <source>
        <strain evidence="2">CHK173-2145</strain>
    </source>
</reference>
<organism evidence="2 3">
    <name type="scientific">Levilactobacillus hammesii</name>
    <dbReference type="NCBI Taxonomy" id="267633"/>
    <lineage>
        <taxon>Bacteria</taxon>
        <taxon>Bacillati</taxon>
        <taxon>Bacillota</taxon>
        <taxon>Bacilli</taxon>
        <taxon>Lactobacillales</taxon>
        <taxon>Lactobacillaceae</taxon>
        <taxon>Levilactobacillus</taxon>
    </lineage>
</organism>
<dbReference type="AlphaFoldDB" id="A0A921JW37"/>
<dbReference type="SMART" id="SM00850">
    <property type="entry name" value="LytTR"/>
    <property type="match status" value="1"/>
</dbReference>
<evidence type="ECO:0000259" key="1">
    <source>
        <dbReference type="PROSITE" id="PS50930"/>
    </source>
</evidence>
<comment type="caution">
    <text evidence="2">The sequence shown here is derived from an EMBL/GenBank/DDBJ whole genome shotgun (WGS) entry which is preliminary data.</text>
</comment>
<gene>
    <name evidence="2" type="ORF">K8U88_04190</name>
</gene>
<dbReference type="PROSITE" id="PS50930">
    <property type="entry name" value="HTH_LYTTR"/>
    <property type="match status" value="1"/>
</dbReference>
<dbReference type="EMBL" id="DYXN01000064">
    <property type="protein sequence ID" value="HJE86770.1"/>
    <property type="molecule type" value="Genomic_DNA"/>
</dbReference>
<protein>
    <submittedName>
        <fullName evidence="2">LytTR family transcriptional regulator</fullName>
    </submittedName>
</protein>
<dbReference type="Pfam" id="PF04397">
    <property type="entry name" value="LytTR"/>
    <property type="match status" value="1"/>
</dbReference>
<dbReference type="InterPro" id="IPR046947">
    <property type="entry name" value="LytR-like"/>
</dbReference>
<accession>A0A921JW37</accession>
<dbReference type="PANTHER" id="PTHR37299">
    <property type="entry name" value="TRANSCRIPTIONAL REGULATOR-RELATED"/>
    <property type="match status" value="1"/>
</dbReference>
<dbReference type="InterPro" id="IPR007492">
    <property type="entry name" value="LytTR_DNA-bd_dom"/>
</dbReference>
<dbReference type="PANTHER" id="PTHR37299:SF4">
    <property type="entry name" value="TRANSCRIPTIONAL REGULATOR"/>
    <property type="match status" value="1"/>
</dbReference>
<evidence type="ECO:0000313" key="2">
    <source>
        <dbReference type="EMBL" id="HJE86770.1"/>
    </source>
</evidence>
<dbReference type="Proteomes" id="UP000721920">
    <property type="component" value="Unassembled WGS sequence"/>
</dbReference>
<evidence type="ECO:0000313" key="3">
    <source>
        <dbReference type="Proteomes" id="UP000721920"/>
    </source>
</evidence>
<reference evidence="2" key="1">
    <citation type="journal article" date="2021" name="PeerJ">
        <title>Extensive microbial diversity within the chicken gut microbiome revealed by metagenomics and culture.</title>
        <authorList>
            <person name="Gilroy R."/>
            <person name="Ravi A."/>
            <person name="Getino M."/>
            <person name="Pursley I."/>
            <person name="Horton D.L."/>
            <person name="Alikhan N.F."/>
            <person name="Baker D."/>
            <person name="Gharbi K."/>
            <person name="Hall N."/>
            <person name="Watson M."/>
            <person name="Adriaenssens E.M."/>
            <person name="Foster-Nyarko E."/>
            <person name="Jarju S."/>
            <person name="Secka A."/>
            <person name="Antonio M."/>
            <person name="Oren A."/>
            <person name="Chaudhuri R.R."/>
            <person name="La Ragione R."/>
            <person name="Hildebrand F."/>
            <person name="Pallen M.J."/>
        </authorList>
    </citation>
    <scope>NUCLEOTIDE SEQUENCE</scope>
    <source>
        <strain evidence="2">CHK173-2145</strain>
    </source>
</reference>
<name>A0A921JW37_9LACO</name>
<sequence length="149" mass="16839">MKIHVAVDQQLTEPEVTIRVPAQTPLVDQLVAAVEDVAAGDRQLTFSWHGESYRVKLADILFFEASDHQVAVHTATARYTTSQRLYELAASLPPQFMRVSKSAILNRTQVCSLEHAVTGNLVKFQNSHKQLYVSRRYYQALKRALEEKG</sequence>
<dbReference type="GO" id="GO:0003677">
    <property type="term" value="F:DNA binding"/>
    <property type="evidence" value="ECO:0007669"/>
    <property type="project" value="InterPro"/>
</dbReference>